<accession>A0ABN1DI55</accession>
<keyword evidence="2" id="KW-0813">Transport</keyword>
<evidence type="ECO:0000256" key="2">
    <source>
        <dbReference type="ARBA" id="ARBA00022448"/>
    </source>
</evidence>
<dbReference type="PROSITE" id="PS00211">
    <property type="entry name" value="ABC_TRANSPORTER_1"/>
    <property type="match status" value="1"/>
</dbReference>
<proteinExistence type="inferred from homology"/>
<feature type="domain" description="ABC transporter" evidence="5">
    <location>
        <begin position="11"/>
        <end position="250"/>
    </location>
</feature>
<dbReference type="InterPro" id="IPR013563">
    <property type="entry name" value="Oligopep_ABC_C"/>
</dbReference>
<dbReference type="SMART" id="SM00382">
    <property type="entry name" value="AAA"/>
    <property type="match status" value="1"/>
</dbReference>
<dbReference type="CDD" id="cd03257">
    <property type="entry name" value="ABC_NikE_OppD_transporters"/>
    <property type="match status" value="1"/>
</dbReference>
<dbReference type="PANTHER" id="PTHR43776">
    <property type="entry name" value="TRANSPORT ATP-BINDING PROTEIN"/>
    <property type="match status" value="1"/>
</dbReference>
<reference evidence="6 7" key="1">
    <citation type="journal article" date="2019" name="Int. J. Syst. Evol. Microbiol.">
        <title>The Global Catalogue of Microorganisms (GCM) 10K type strain sequencing project: providing services to taxonomists for standard genome sequencing and annotation.</title>
        <authorList>
            <consortium name="The Broad Institute Genomics Platform"/>
            <consortium name="The Broad Institute Genome Sequencing Center for Infectious Disease"/>
            <person name="Wu L."/>
            <person name="Ma J."/>
        </authorList>
    </citation>
    <scope>NUCLEOTIDE SEQUENCE [LARGE SCALE GENOMIC DNA]</scope>
    <source>
        <strain evidence="6 7">JCM 10303</strain>
    </source>
</reference>
<comment type="similarity">
    <text evidence="1">Belongs to the ABC transporter superfamily.</text>
</comment>
<dbReference type="Gene3D" id="3.40.50.300">
    <property type="entry name" value="P-loop containing nucleotide triphosphate hydrolases"/>
    <property type="match status" value="1"/>
</dbReference>
<dbReference type="InterPro" id="IPR003439">
    <property type="entry name" value="ABC_transporter-like_ATP-bd"/>
</dbReference>
<evidence type="ECO:0000256" key="3">
    <source>
        <dbReference type="ARBA" id="ARBA00022741"/>
    </source>
</evidence>
<dbReference type="Pfam" id="PF08352">
    <property type="entry name" value="oligo_HPY"/>
    <property type="match status" value="1"/>
</dbReference>
<dbReference type="Pfam" id="PF00005">
    <property type="entry name" value="ABC_tran"/>
    <property type="match status" value="1"/>
</dbReference>
<dbReference type="InterPro" id="IPR017871">
    <property type="entry name" value="ABC_transporter-like_CS"/>
</dbReference>
<dbReference type="SUPFAM" id="SSF52540">
    <property type="entry name" value="P-loop containing nucleoside triphosphate hydrolases"/>
    <property type="match status" value="1"/>
</dbReference>
<evidence type="ECO:0000256" key="4">
    <source>
        <dbReference type="ARBA" id="ARBA00022840"/>
    </source>
</evidence>
<dbReference type="InterPro" id="IPR050319">
    <property type="entry name" value="ABC_transp_ATP-bind"/>
</dbReference>
<comment type="caution">
    <text evidence="6">The sequence shown here is derived from an EMBL/GenBank/DDBJ whole genome shotgun (WGS) entry which is preliminary data.</text>
</comment>
<dbReference type="Proteomes" id="UP001500729">
    <property type="component" value="Unassembled WGS sequence"/>
</dbReference>
<gene>
    <name evidence="6" type="ORF">GCM10009533_49020</name>
</gene>
<keyword evidence="7" id="KW-1185">Reference proteome</keyword>
<dbReference type="PROSITE" id="PS50893">
    <property type="entry name" value="ABC_TRANSPORTER_2"/>
    <property type="match status" value="1"/>
</dbReference>
<keyword evidence="4 6" id="KW-0067">ATP-binding</keyword>
<evidence type="ECO:0000313" key="7">
    <source>
        <dbReference type="Proteomes" id="UP001500729"/>
    </source>
</evidence>
<dbReference type="PANTHER" id="PTHR43776:SF7">
    <property type="entry name" value="D,D-DIPEPTIDE TRANSPORT ATP-BINDING PROTEIN DDPF-RELATED"/>
    <property type="match status" value="1"/>
</dbReference>
<dbReference type="GO" id="GO:0005524">
    <property type="term" value="F:ATP binding"/>
    <property type="evidence" value="ECO:0007669"/>
    <property type="project" value="UniProtKB-KW"/>
</dbReference>
<evidence type="ECO:0000259" key="5">
    <source>
        <dbReference type="PROSITE" id="PS50893"/>
    </source>
</evidence>
<sequence length="266" mass="29172">MLLARGLRRSYRTSSSGWLGSAPRVHALNGVDVELHAGERVGIVGESGCGKSTLLRMLLALEAPDEGTVSYRDQPVQPGGARSLRWFRSEVQFVPQDPWSSLNPRMRIGDAIAEPLRYLRVPVDREQRVADVLRLVGLEPEMAGRRPAAFSGGQRQRIAIARALAPSPRFLLADEPVTALDASVRSRVLGRLRDLVEPEGLGLLLVTHDLAVVRRLCDRVMVMRAGEIVEHGSTDDVFGSPTHDYTRTLLDSVPRLSSCLSEGVVE</sequence>
<protein>
    <submittedName>
        <fullName evidence="6">ABC transporter ATP-binding protein</fullName>
    </submittedName>
</protein>
<dbReference type="InterPro" id="IPR003593">
    <property type="entry name" value="AAA+_ATPase"/>
</dbReference>
<evidence type="ECO:0000256" key="1">
    <source>
        <dbReference type="ARBA" id="ARBA00005417"/>
    </source>
</evidence>
<evidence type="ECO:0000313" key="6">
    <source>
        <dbReference type="EMBL" id="GAA0544247.1"/>
    </source>
</evidence>
<organism evidence="6 7">
    <name type="scientific">Saccharopolyspora erythraea</name>
    <name type="common">Streptomyces erythraeus</name>
    <dbReference type="NCBI Taxonomy" id="1836"/>
    <lineage>
        <taxon>Bacteria</taxon>
        <taxon>Bacillati</taxon>
        <taxon>Actinomycetota</taxon>
        <taxon>Actinomycetes</taxon>
        <taxon>Pseudonocardiales</taxon>
        <taxon>Pseudonocardiaceae</taxon>
        <taxon>Saccharopolyspora</taxon>
    </lineage>
</organism>
<name>A0ABN1DI55_SACER</name>
<dbReference type="InterPro" id="IPR027417">
    <property type="entry name" value="P-loop_NTPase"/>
</dbReference>
<dbReference type="EMBL" id="BAAAGS010000037">
    <property type="protein sequence ID" value="GAA0544247.1"/>
    <property type="molecule type" value="Genomic_DNA"/>
</dbReference>
<keyword evidence="3" id="KW-0547">Nucleotide-binding</keyword>